<dbReference type="InterPro" id="IPR029052">
    <property type="entry name" value="Metallo-depent_PP-like"/>
</dbReference>
<gene>
    <name evidence="2" type="ORF">SAMN05444159_3405</name>
</gene>
<dbReference type="Pfam" id="PF10042">
    <property type="entry name" value="DUF2278"/>
    <property type="match status" value="1"/>
</dbReference>
<dbReference type="GO" id="GO:0016787">
    <property type="term" value="F:hydrolase activity"/>
    <property type="evidence" value="ECO:0007669"/>
    <property type="project" value="InterPro"/>
</dbReference>
<dbReference type="RefSeq" id="WP_079539587.1">
    <property type="nucleotide sequence ID" value="NZ_LT670844.1"/>
</dbReference>
<accession>A0A1M6SYG0</accession>
<dbReference type="InterPro" id="IPR051918">
    <property type="entry name" value="STPP_CPPED1"/>
</dbReference>
<dbReference type="SUPFAM" id="SSF56300">
    <property type="entry name" value="Metallo-dependent phosphatases"/>
    <property type="match status" value="1"/>
</dbReference>
<evidence type="ECO:0000313" key="3">
    <source>
        <dbReference type="Proteomes" id="UP000189935"/>
    </source>
</evidence>
<dbReference type="OrthoDB" id="500534at2"/>
<dbReference type="PANTHER" id="PTHR43143:SF1">
    <property type="entry name" value="SERINE_THREONINE-PROTEIN PHOSPHATASE CPPED1"/>
    <property type="match status" value="1"/>
</dbReference>
<sequence>MAFKTYGLLIGKIIASRPKRRGSPHWLLMVQPGNPEHPPYRVAVNLQSTERGRTPELQYQIVNFGKRGTPAGDKLIKDIVKLGMTADFVPASSGSSLPQLDFVRGGFLNPKKFDDLRRGSKTLENEFKKTLTEARKSGKSGALIAVFGTGSPVDPETHEAVPTGFTGIENIHMNQGAKNLINGKPHYVENAPNQDGGVIFLLPGGARGFFVKFHSQTTTTRDDGNPAETGITEIDKTSTSVRNAIMPKPRKRSMAARRTTRNTVSAPVTATALPAKGKTNPPATLNPQGYMFADIDPKDASGTFIPDDDGNTYNTPYVQVRSLGQTKGPVPTPRIYPRMDLATVIGANPPGYVSNASGKSLAFDVIGDSGAATEKNLNEFELKVTDLMTRDAVTSSPPAFLYHVGDVVYFYGEENYYYSQFYEPFKGYPAPIFAIPGNHDGITYNDSMVSLDSFQKAFCAEKPGDRWVGSGAILRSPMTQPGVYFTLDTPLLSIIGLYSNIGESFGWLDEPQLLFLYQELVRLKKLRSGGMPAVILAIHHFPRWFPDQKPADPTSAAIDAACKKAGFWPDAVICGHAHLYQRVVRQDTGQDIPYVVTGAGGHVVTPGQEVGKSFMKQLDPHLGLTIFESGYVRATVASPSRGDPTLRFEYRSVKPKGGGPDDACEVNLRTNKLV</sequence>
<organism evidence="2 3">
    <name type="scientific">Bradyrhizobium lablabi</name>
    <dbReference type="NCBI Taxonomy" id="722472"/>
    <lineage>
        <taxon>Bacteria</taxon>
        <taxon>Pseudomonadati</taxon>
        <taxon>Pseudomonadota</taxon>
        <taxon>Alphaproteobacteria</taxon>
        <taxon>Hyphomicrobiales</taxon>
        <taxon>Nitrobacteraceae</taxon>
        <taxon>Bradyrhizobium</taxon>
    </lineage>
</organism>
<dbReference type="InterPro" id="IPR004843">
    <property type="entry name" value="Calcineurin-like_PHP"/>
</dbReference>
<dbReference type="PANTHER" id="PTHR43143">
    <property type="entry name" value="METALLOPHOSPHOESTERASE, CALCINEURIN SUPERFAMILY"/>
    <property type="match status" value="1"/>
</dbReference>
<name>A0A1M6SYG0_9BRAD</name>
<protein>
    <submittedName>
        <fullName evidence="2">Uncharacterized protein YukJ</fullName>
    </submittedName>
</protein>
<dbReference type="InterPro" id="IPR019268">
    <property type="entry name" value="DUF2278"/>
</dbReference>
<dbReference type="Proteomes" id="UP000189935">
    <property type="component" value="Chromosome I"/>
</dbReference>
<dbReference type="EMBL" id="LT670844">
    <property type="protein sequence ID" value="SHK49726.1"/>
    <property type="molecule type" value="Genomic_DNA"/>
</dbReference>
<feature type="domain" description="Calcineurin-like phosphoesterase" evidence="1">
    <location>
        <begin position="364"/>
        <end position="579"/>
    </location>
</feature>
<evidence type="ECO:0000313" key="2">
    <source>
        <dbReference type="EMBL" id="SHK49726.1"/>
    </source>
</evidence>
<dbReference type="Pfam" id="PF00149">
    <property type="entry name" value="Metallophos"/>
    <property type="match status" value="1"/>
</dbReference>
<reference evidence="2 3" key="1">
    <citation type="submission" date="2016-11" db="EMBL/GenBank/DDBJ databases">
        <authorList>
            <person name="Jaros S."/>
            <person name="Januszkiewicz K."/>
            <person name="Wedrychowicz H."/>
        </authorList>
    </citation>
    <scope>NUCLEOTIDE SEQUENCE [LARGE SCALE GENOMIC DNA]</scope>
    <source>
        <strain evidence="2 3">GAS499</strain>
    </source>
</reference>
<dbReference type="Gene3D" id="3.60.21.10">
    <property type="match status" value="1"/>
</dbReference>
<dbReference type="AlphaFoldDB" id="A0A1M6SYG0"/>
<proteinExistence type="predicted"/>
<evidence type="ECO:0000259" key="1">
    <source>
        <dbReference type="Pfam" id="PF00149"/>
    </source>
</evidence>